<feature type="transmembrane region" description="Helical" evidence="9">
    <location>
        <begin position="26"/>
        <end position="46"/>
    </location>
</feature>
<evidence type="ECO:0000256" key="4">
    <source>
        <dbReference type="ARBA" id="ARBA00022692"/>
    </source>
</evidence>
<accession>A0ABM4V6Z9</accession>
<comment type="subcellular location">
    <subcellularLocation>
        <location evidence="1">Membrane</location>
        <topology evidence="1">Single-pass membrane protein</topology>
    </subcellularLocation>
</comment>
<sequence length="115" mass="12493">MTQENNSTSAHVNSGLFNHWNTPLPYLFAGLALMLGLIALSLLILACSYRNPSTTTTTTTQSSGNNDDDQEKSTRAAVLRPEPEPRIVVIMAGDDNPTYLAKPTTQSTTHCDQQV</sequence>
<gene>
    <name evidence="11" type="primary">LOC140011080</name>
</gene>
<evidence type="ECO:0000256" key="8">
    <source>
        <dbReference type="SAM" id="MobiDB-lite"/>
    </source>
</evidence>
<name>A0ABM4V6Z9_COFAR</name>
<evidence type="ECO:0000256" key="5">
    <source>
        <dbReference type="ARBA" id="ARBA00022970"/>
    </source>
</evidence>
<evidence type="ECO:0000256" key="9">
    <source>
        <dbReference type="SAM" id="Phobius"/>
    </source>
</evidence>
<keyword evidence="6 9" id="KW-1133">Transmembrane helix</keyword>
<organism evidence="10 11">
    <name type="scientific">Coffea arabica</name>
    <name type="common">Arabian coffee</name>
    <dbReference type="NCBI Taxonomy" id="13443"/>
    <lineage>
        <taxon>Eukaryota</taxon>
        <taxon>Viridiplantae</taxon>
        <taxon>Streptophyta</taxon>
        <taxon>Embryophyta</taxon>
        <taxon>Tracheophyta</taxon>
        <taxon>Spermatophyta</taxon>
        <taxon>Magnoliopsida</taxon>
        <taxon>eudicotyledons</taxon>
        <taxon>Gunneridae</taxon>
        <taxon>Pentapetalae</taxon>
        <taxon>asterids</taxon>
        <taxon>lamiids</taxon>
        <taxon>Gentianales</taxon>
        <taxon>Rubiaceae</taxon>
        <taxon>Ixoroideae</taxon>
        <taxon>Gardenieae complex</taxon>
        <taxon>Bertiereae - Coffeeae clade</taxon>
        <taxon>Coffeeae</taxon>
        <taxon>Coffea</taxon>
    </lineage>
</organism>
<feature type="region of interest" description="Disordered" evidence="8">
    <location>
        <begin position="52"/>
        <end position="83"/>
    </location>
</feature>
<keyword evidence="5" id="KW-0029">Amino-acid transport</keyword>
<reference evidence="11" key="1">
    <citation type="submission" date="2025-08" db="UniProtKB">
        <authorList>
            <consortium name="RefSeq"/>
        </authorList>
    </citation>
    <scope>IDENTIFICATION</scope>
    <source>
        <tissue evidence="11">Leaves</tissue>
    </source>
</reference>
<evidence type="ECO:0000256" key="7">
    <source>
        <dbReference type="ARBA" id="ARBA00023136"/>
    </source>
</evidence>
<evidence type="ECO:0000256" key="3">
    <source>
        <dbReference type="ARBA" id="ARBA00022448"/>
    </source>
</evidence>
<dbReference type="PANTHER" id="PTHR33228">
    <property type="entry name" value="PROTEIN GLUTAMINE DUMPER 4-RELATED"/>
    <property type="match status" value="1"/>
</dbReference>
<protein>
    <submittedName>
        <fullName evidence="11">Protein GLUTAMINE DUMPER 2-like</fullName>
    </submittedName>
</protein>
<dbReference type="RefSeq" id="XP_071915307.1">
    <property type="nucleotide sequence ID" value="XM_072059206.1"/>
</dbReference>
<keyword evidence="3" id="KW-0813">Transport</keyword>
<keyword evidence="4 9" id="KW-0812">Transmembrane</keyword>
<dbReference type="Proteomes" id="UP001652660">
    <property type="component" value="Chromosome 7e"/>
</dbReference>
<evidence type="ECO:0000313" key="11">
    <source>
        <dbReference type="RefSeq" id="XP_071915307.1"/>
    </source>
</evidence>
<dbReference type="PANTHER" id="PTHR33228:SF76">
    <property type="entry name" value="PROTEIN GLUTAMINE DUMPER 7"/>
    <property type="match status" value="1"/>
</dbReference>
<keyword evidence="10" id="KW-1185">Reference proteome</keyword>
<evidence type="ECO:0000313" key="10">
    <source>
        <dbReference type="Proteomes" id="UP001652660"/>
    </source>
</evidence>
<dbReference type="GeneID" id="140011080"/>
<keyword evidence="7 9" id="KW-0472">Membrane</keyword>
<comment type="similarity">
    <text evidence="2">Belongs to the GLUTAMINE DUMPER 1 (TC 9.B.60) family.</text>
</comment>
<evidence type="ECO:0000256" key="2">
    <source>
        <dbReference type="ARBA" id="ARBA00009977"/>
    </source>
</evidence>
<dbReference type="InterPro" id="IPR040359">
    <property type="entry name" value="GDU"/>
</dbReference>
<proteinExistence type="inferred from homology"/>
<evidence type="ECO:0000256" key="6">
    <source>
        <dbReference type="ARBA" id="ARBA00022989"/>
    </source>
</evidence>
<evidence type="ECO:0000256" key="1">
    <source>
        <dbReference type="ARBA" id="ARBA00004167"/>
    </source>
</evidence>